<reference evidence="2 3" key="1">
    <citation type="submission" date="2020-02" db="EMBL/GenBank/DDBJ databases">
        <authorList>
            <person name="Ma Q."/>
            <person name="Huang Y."/>
            <person name="Song X."/>
            <person name="Pei D."/>
        </authorList>
    </citation>
    <scope>NUCLEOTIDE SEQUENCE [LARGE SCALE GENOMIC DNA]</scope>
    <source>
        <strain evidence="2">Sxm20200214</strain>
        <tissue evidence="2">Leaf</tissue>
    </source>
</reference>
<evidence type="ECO:0000313" key="3">
    <source>
        <dbReference type="Proteomes" id="UP000886595"/>
    </source>
</evidence>
<dbReference type="Proteomes" id="UP000886595">
    <property type="component" value="Unassembled WGS sequence"/>
</dbReference>
<organism evidence="2 3">
    <name type="scientific">Brassica carinata</name>
    <name type="common">Ethiopian mustard</name>
    <name type="synonym">Abyssinian cabbage</name>
    <dbReference type="NCBI Taxonomy" id="52824"/>
    <lineage>
        <taxon>Eukaryota</taxon>
        <taxon>Viridiplantae</taxon>
        <taxon>Streptophyta</taxon>
        <taxon>Embryophyta</taxon>
        <taxon>Tracheophyta</taxon>
        <taxon>Spermatophyta</taxon>
        <taxon>Magnoliopsida</taxon>
        <taxon>eudicotyledons</taxon>
        <taxon>Gunneridae</taxon>
        <taxon>Pentapetalae</taxon>
        <taxon>rosids</taxon>
        <taxon>malvids</taxon>
        <taxon>Brassicales</taxon>
        <taxon>Brassicaceae</taxon>
        <taxon>Brassiceae</taxon>
        <taxon>Brassica</taxon>
    </lineage>
</organism>
<protein>
    <submittedName>
        <fullName evidence="2">Uncharacterized protein</fullName>
    </submittedName>
</protein>
<evidence type="ECO:0000256" key="1">
    <source>
        <dbReference type="SAM" id="Phobius"/>
    </source>
</evidence>
<accession>A0A8X7W6T6</accession>
<keyword evidence="1" id="KW-0472">Membrane</keyword>
<dbReference type="AlphaFoldDB" id="A0A8X7W6T6"/>
<keyword evidence="1" id="KW-0812">Transmembrane</keyword>
<proteinExistence type="predicted"/>
<name>A0A8X7W6T6_BRACI</name>
<sequence length="84" mass="9398">MGFIVGLVIGLVVGIIIIIGFVKAENYRSKLRSELANTVAAFARMTVEDSRKLLPAEFYPSWVVFSERQKLSLPIFSSSVMYLL</sequence>
<dbReference type="EMBL" id="JAAMPC010000002">
    <property type="protein sequence ID" value="KAG2324122.1"/>
    <property type="molecule type" value="Genomic_DNA"/>
</dbReference>
<dbReference type="OrthoDB" id="1718795at2759"/>
<comment type="caution">
    <text evidence="2">The sequence shown here is derived from an EMBL/GenBank/DDBJ whole genome shotgun (WGS) entry which is preliminary data.</text>
</comment>
<keyword evidence="3" id="KW-1185">Reference proteome</keyword>
<gene>
    <name evidence="2" type="ORF">Bca52824_006850</name>
</gene>
<evidence type="ECO:0000313" key="2">
    <source>
        <dbReference type="EMBL" id="KAG2324122.1"/>
    </source>
</evidence>
<feature type="transmembrane region" description="Helical" evidence="1">
    <location>
        <begin position="6"/>
        <end position="24"/>
    </location>
</feature>
<keyword evidence="1" id="KW-1133">Transmembrane helix</keyword>